<dbReference type="InterPro" id="IPR042099">
    <property type="entry name" value="ANL_N_sf"/>
</dbReference>
<organism evidence="7 8">
    <name type="scientific">Dactylosporangium maewongense</name>
    <dbReference type="NCBI Taxonomy" id="634393"/>
    <lineage>
        <taxon>Bacteria</taxon>
        <taxon>Bacillati</taxon>
        <taxon>Actinomycetota</taxon>
        <taxon>Actinomycetes</taxon>
        <taxon>Micromonosporales</taxon>
        <taxon>Micromonosporaceae</taxon>
        <taxon>Dactylosporangium</taxon>
    </lineage>
</organism>
<dbReference type="PANTHER" id="PTHR45527">
    <property type="entry name" value="NONRIBOSOMAL PEPTIDE SYNTHETASE"/>
    <property type="match status" value="1"/>
</dbReference>
<dbReference type="NCBIfam" id="TIGR01733">
    <property type="entry name" value="AA-adenyl-dom"/>
    <property type="match status" value="1"/>
</dbReference>
<dbReference type="InterPro" id="IPR036291">
    <property type="entry name" value="NAD(P)-bd_dom_sf"/>
</dbReference>
<dbReference type="InterPro" id="IPR010071">
    <property type="entry name" value="AA_adenyl_dom"/>
</dbReference>
<dbReference type="PROSITE" id="PS00012">
    <property type="entry name" value="PHOSPHOPANTETHEINE"/>
    <property type="match status" value="1"/>
</dbReference>
<feature type="compositionally biased region" description="Basic and acidic residues" evidence="5">
    <location>
        <begin position="1010"/>
        <end position="1021"/>
    </location>
</feature>
<dbReference type="PANTHER" id="PTHR45527:SF1">
    <property type="entry name" value="FATTY ACID SYNTHASE"/>
    <property type="match status" value="1"/>
</dbReference>
<proteinExistence type="predicted"/>
<evidence type="ECO:0000313" key="7">
    <source>
        <dbReference type="EMBL" id="GAA1551629.1"/>
    </source>
</evidence>
<dbReference type="InterPro" id="IPR025110">
    <property type="entry name" value="AMP-bd_C"/>
</dbReference>
<comment type="caution">
    <text evidence="7">The sequence shown here is derived from an EMBL/GenBank/DDBJ whole genome shotgun (WGS) entry which is preliminary data.</text>
</comment>
<dbReference type="InterPro" id="IPR009081">
    <property type="entry name" value="PP-bd_ACP"/>
</dbReference>
<evidence type="ECO:0000256" key="3">
    <source>
        <dbReference type="ARBA" id="ARBA00022553"/>
    </source>
</evidence>
<evidence type="ECO:0000256" key="5">
    <source>
        <dbReference type="SAM" id="MobiDB-lite"/>
    </source>
</evidence>
<evidence type="ECO:0000256" key="2">
    <source>
        <dbReference type="ARBA" id="ARBA00022450"/>
    </source>
</evidence>
<dbReference type="CDD" id="cd19531">
    <property type="entry name" value="LCL_NRPS-like"/>
    <property type="match status" value="1"/>
</dbReference>
<dbReference type="InterPro" id="IPR023213">
    <property type="entry name" value="CAT-like_dom_sf"/>
</dbReference>
<dbReference type="InterPro" id="IPR045851">
    <property type="entry name" value="AMP-bd_C_sf"/>
</dbReference>
<gene>
    <name evidence="7" type="ORF">GCM10009827_085300</name>
</gene>
<feature type="compositionally biased region" description="Low complexity" evidence="5">
    <location>
        <begin position="11"/>
        <end position="21"/>
    </location>
</feature>
<dbReference type="InterPro" id="IPR006162">
    <property type="entry name" value="Ppantetheine_attach_site"/>
</dbReference>
<dbReference type="Gene3D" id="3.30.559.10">
    <property type="entry name" value="Chloramphenicol acetyltransferase-like domain"/>
    <property type="match status" value="1"/>
</dbReference>
<dbReference type="Pfam" id="PF00550">
    <property type="entry name" value="PP-binding"/>
    <property type="match status" value="1"/>
</dbReference>
<dbReference type="Pfam" id="PF00668">
    <property type="entry name" value="Condensation"/>
    <property type="match status" value="1"/>
</dbReference>
<dbReference type="InterPro" id="IPR013120">
    <property type="entry name" value="FAR_NAD-bd"/>
</dbReference>
<dbReference type="Proteomes" id="UP001501470">
    <property type="component" value="Unassembled WGS sequence"/>
</dbReference>
<feature type="region of interest" description="Disordered" evidence="5">
    <location>
        <begin position="1010"/>
        <end position="1034"/>
    </location>
</feature>
<dbReference type="InterPro" id="IPR020806">
    <property type="entry name" value="PKS_PP-bd"/>
</dbReference>
<reference evidence="8" key="1">
    <citation type="journal article" date="2019" name="Int. J. Syst. Evol. Microbiol.">
        <title>The Global Catalogue of Microorganisms (GCM) 10K type strain sequencing project: providing services to taxonomists for standard genome sequencing and annotation.</title>
        <authorList>
            <consortium name="The Broad Institute Genomics Platform"/>
            <consortium name="The Broad Institute Genome Sequencing Center for Infectious Disease"/>
            <person name="Wu L."/>
            <person name="Ma J."/>
        </authorList>
    </citation>
    <scope>NUCLEOTIDE SEQUENCE [LARGE SCALE GENOMIC DNA]</scope>
    <source>
        <strain evidence="8">JCM 15933</strain>
    </source>
</reference>
<keyword evidence="2" id="KW-0596">Phosphopantetheine</keyword>
<keyword evidence="8" id="KW-1185">Reference proteome</keyword>
<name>A0ABP4MWV2_9ACTN</name>
<dbReference type="SUPFAM" id="SSF47336">
    <property type="entry name" value="ACP-like"/>
    <property type="match status" value="1"/>
</dbReference>
<keyword evidence="4" id="KW-0436">Ligase</keyword>
<dbReference type="InterPro" id="IPR001242">
    <property type="entry name" value="Condensation_dom"/>
</dbReference>
<dbReference type="InterPro" id="IPR020845">
    <property type="entry name" value="AMP-binding_CS"/>
</dbReference>
<dbReference type="Gene3D" id="3.30.559.30">
    <property type="entry name" value="Nonribosomal peptide synthetase, condensation domain"/>
    <property type="match status" value="1"/>
</dbReference>
<protein>
    <recommendedName>
        <fullName evidence="6">Carrier domain-containing protein</fullName>
    </recommendedName>
</protein>
<dbReference type="Pfam" id="PF13193">
    <property type="entry name" value="AMP-binding_C"/>
    <property type="match status" value="1"/>
</dbReference>
<keyword evidence="3" id="KW-0597">Phosphoprotein</keyword>
<dbReference type="SUPFAM" id="SSF52777">
    <property type="entry name" value="CoA-dependent acyltransferases"/>
    <property type="match status" value="2"/>
</dbReference>
<dbReference type="SUPFAM" id="SSF51735">
    <property type="entry name" value="NAD(P)-binding Rossmann-fold domains"/>
    <property type="match status" value="1"/>
</dbReference>
<evidence type="ECO:0000313" key="8">
    <source>
        <dbReference type="Proteomes" id="UP001501470"/>
    </source>
</evidence>
<dbReference type="Gene3D" id="3.40.50.720">
    <property type="entry name" value="NAD(P)-binding Rossmann-like Domain"/>
    <property type="match status" value="1"/>
</dbReference>
<dbReference type="PROSITE" id="PS00455">
    <property type="entry name" value="AMP_BINDING"/>
    <property type="match status" value="1"/>
</dbReference>
<dbReference type="RefSeq" id="WP_344509534.1">
    <property type="nucleotide sequence ID" value="NZ_BAAAQD010000022.1"/>
</dbReference>
<dbReference type="EMBL" id="BAAAQD010000022">
    <property type="protein sequence ID" value="GAA1551629.1"/>
    <property type="molecule type" value="Genomic_DNA"/>
</dbReference>
<dbReference type="SUPFAM" id="SSF56801">
    <property type="entry name" value="Acetyl-CoA synthetase-like"/>
    <property type="match status" value="1"/>
</dbReference>
<comment type="cofactor">
    <cofactor evidence="1">
        <name>pantetheine 4'-phosphate</name>
        <dbReference type="ChEBI" id="CHEBI:47942"/>
    </cofactor>
</comment>
<dbReference type="Pfam" id="PF00501">
    <property type="entry name" value="AMP-binding"/>
    <property type="match status" value="1"/>
</dbReference>
<dbReference type="CDD" id="cd17643">
    <property type="entry name" value="A_NRPS_Cytc1-like"/>
    <property type="match status" value="1"/>
</dbReference>
<dbReference type="PROSITE" id="PS50075">
    <property type="entry name" value="CARRIER"/>
    <property type="match status" value="1"/>
</dbReference>
<dbReference type="Gene3D" id="1.10.1200.10">
    <property type="entry name" value="ACP-like"/>
    <property type="match status" value="1"/>
</dbReference>
<feature type="domain" description="Carrier" evidence="6">
    <location>
        <begin position="1031"/>
        <end position="1106"/>
    </location>
</feature>
<dbReference type="InterPro" id="IPR000873">
    <property type="entry name" value="AMP-dep_synth/lig_dom"/>
</dbReference>
<dbReference type="Pfam" id="PF07993">
    <property type="entry name" value="NAD_binding_4"/>
    <property type="match status" value="1"/>
</dbReference>
<evidence type="ECO:0000256" key="4">
    <source>
        <dbReference type="ARBA" id="ARBA00022598"/>
    </source>
</evidence>
<evidence type="ECO:0000259" key="6">
    <source>
        <dbReference type="PROSITE" id="PS50075"/>
    </source>
</evidence>
<feature type="region of interest" description="Disordered" evidence="5">
    <location>
        <begin position="1"/>
        <end position="21"/>
    </location>
</feature>
<dbReference type="Gene3D" id="3.40.50.12780">
    <property type="entry name" value="N-terminal domain of ligase-like"/>
    <property type="match status" value="1"/>
</dbReference>
<dbReference type="Gene3D" id="3.30.300.30">
    <property type="match status" value="1"/>
</dbReference>
<dbReference type="InterPro" id="IPR036736">
    <property type="entry name" value="ACP-like_sf"/>
</dbReference>
<evidence type="ECO:0000256" key="1">
    <source>
        <dbReference type="ARBA" id="ARBA00001957"/>
    </source>
</evidence>
<accession>A0ABP4MWV2</accession>
<sequence>MDQSTDLQTRPDAGLDAAPADGAAPSDLAALRSRLAALPAQQRRLVERMLARQGADLGITRRAAGSDEAPCSFEQERLWFMYELLTRREIFHVPVALRIDGDLHAESLRRALQQLALRHESLRTVFRQRDGKPYQLVLDRMTLPLDEVDCGAEEDPAGTARRLASGLVVEDFDLAEGPLVRCTLFRIDDTTHLLALVQHHIVSDNWSLGILLDDLGRLYARERGVPVELAPLDVHYPDFAEWQRATVDGASMQRLLEHWRERLDGAPDALDLPTDRPRPAIRGSQGQFQHVRFGADLVQGLRDLAKRHDTTLLGAFLAGYIAFLSRLVRSESLVVGVPVAGRPRAETQRMIGYFLNWLPIHVRVGDRPDLNTLVRRTGAALGEALGHQEIPFDMLVRELQTSRRPGVTPIFQTSFSLRDGAPTPPRMPGVEVSFAELDGGATHYDLMAELWCEGDEVVGYLPFDDELLDASTVARWARWLETLLRAGLANPDVPVADLEILADGEPAVIPAKGLTAAPAAATLHGAFAAQAVQRPEAVAVSDDGEKLTYAELAARANRIATALRERGEGPGSIVGLVLERTVDLPAAVLGVLQAGAAYLPIDPENPAERTADQFAECRVSTVIVTPATEKAIEGARPLVLDWAELPEAPEPVTVDVPASAPAYVIYTSGSTGKPKGVLVAHEHVLRLLSACDEHMRFGPDDVWTLFHSYAFDFSVWELWGALLHGGRLLVVPQWATRAPDVFAELVQTERVTVLSQTPSAFGQVSAALLERGGETALRYVVFGGEALNHAALRPWVAAHGDAQPELINMYGITETTVHVTYRRVREADLAETASLIGPPLPDLSLYLLDGSLRPVGPGVPGEIFVGGDGVTHGYVANPALTAQRMLPDPFSGRSGARMYRSGDLAVHRDDGELLYLGRGDDQVKVRGHRIELGEVQAALAALDDVARAAVVLERDRVGAATLAGYVVPAGEASPSGSAIRRALLRTLPEWMVPATVTVLDELPLTRNGKLDRQALAGRRDQGTSTGPRGETPADGTAKELAAIWQDLLGVPAVGTEDNFFELGGHSLMVMHMVARIRTSLGVDMPMETLFRTPQLQPLAEAVDEVRAGTTVAPAAGFGDDIATMRAEIAGRVAGIPRPGERPAADRSVVLLTGATGFVGRFVLARLLDGGDCARVVCLVRGGERRRDDLVDGMTALGLWRPEHAARVELVDGDIAASRLGLSRADHDRLAGEAGRIVHTAAWVNHVYPYEQLAAANTHSLAGLLELAAAGRRAALTVVSTSSVFDSAGYPAGGTVPPGPLHTLPSTANGYVRSKAVAELYLEHAAELDVPAAVVRIPSVFGDQERFQINAADAVWSWSRAMIETGQHPESFALEGNELFQALPADAAAEAVLLAGDGHVTAGARYVDAVPATVGSTRDLVDAIRAAGHELRSCPDREWYERVAGLDPERVWVAGIAGPVAAQLAADPSAAAPRTLRRCTAPSGAGELSELLRTRALHTPAHLAGYIRTLDAS</sequence>
<dbReference type="SMART" id="SM00823">
    <property type="entry name" value="PKS_PP"/>
    <property type="match status" value="1"/>
</dbReference>